<evidence type="ECO:0000256" key="3">
    <source>
        <dbReference type="ARBA" id="ARBA00022777"/>
    </source>
</evidence>
<dbReference type="RefSeq" id="WP_285723858.1">
    <property type="nucleotide sequence ID" value="NZ_BSDD01000002.1"/>
</dbReference>
<evidence type="ECO:0000313" key="8">
    <source>
        <dbReference type="EMBL" id="GLH69801.1"/>
    </source>
</evidence>
<keyword evidence="1" id="KW-0808">Transferase</keyword>
<dbReference type="InterPro" id="IPR011009">
    <property type="entry name" value="Kinase-like_dom_sf"/>
</dbReference>
<feature type="region of interest" description="Disordered" evidence="6">
    <location>
        <begin position="371"/>
        <end position="451"/>
    </location>
</feature>
<gene>
    <name evidence="8" type="ORF">GETHPA_13340</name>
</gene>
<dbReference type="EMBL" id="BSDD01000002">
    <property type="protein sequence ID" value="GLH69801.1"/>
    <property type="molecule type" value="Genomic_DNA"/>
</dbReference>
<comment type="caution">
    <text evidence="8">The sequence shown here is derived from an EMBL/GenBank/DDBJ whole genome shotgun (WGS) entry which is preliminary data.</text>
</comment>
<keyword evidence="9" id="KW-1185">Reference proteome</keyword>
<feature type="compositionally biased region" description="Basic and acidic residues" evidence="6">
    <location>
        <begin position="442"/>
        <end position="451"/>
    </location>
</feature>
<protein>
    <recommendedName>
        <fullName evidence="7">Protein kinase domain-containing protein</fullName>
    </recommendedName>
</protein>
<evidence type="ECO:0000256" key="5">
    <source>
        <dbReference type="PROSITE-ProRule" id="PRU10141"/>
    </source>
</evidence>
<keyword evidence="4 5" id="KW-0067">ATP-binding</keyword>
<sequence>MFEKLGKFEIRRVLGNGAMGEVYLGVDPSIGREVAIKTILPAAAQGDEAKERFAREARAAGVLNHPNLVTIYEFGEDQGVLYIAMEFVKGHDLDELISQQVLTRSEILEVLAQVCDGLGFAHRQHIVHRDIKPTNVRVHQDGRRLHAKVMDFGVAKISNSDMTATGMVMGTVSYMAPEYIRTGKPDPRSDLFAVGVMLYEALSGRRPFAGDTTPTILYKIVNEPPEPIDTQQLQGISPAIKSVLDRALTKNPDDRYQTAEDLAKALRAAKDPSWMGQLDEATSLLRAAAPTAPAPAAPAAPTAQATAVLASQPTAGVPQATPVPAPRPATRPAAGSRTGLWIGTAALLLAGLGGLAWWKLRGSTAAPQAAAAAAPDSGLPAPSGAPATPTPAAHPAPGTPPRPAGPDLAPSAPATRPTPAKESPRLETPPAESRPAPAQKAPEPKTLDQPERFQDDHLEKLQPSERMNLGNVSMSEAIQMADSQPEKAIHGFRQALKADPYNVNAHAWLAAVLYEQGRMGEFHQELREARRLGLLGQMASRNIRFRQALNQARFNRKLPPDLAE</sequence>
<dbReference type="PROSITE" id="PS00107">
    <property type="entry name" value="PROTEIN_KINASE_ATP"/>
    <property type="match status" value="1"/>
</dbReference>
<dbReference type="InterPro" id="IPR017441">
    <property type="entry name" value="Protein_kinase_ATP_BS"/>
</dbReference>
<feature type="compositionally biased region" description="Low complexity" evidence="6">
    <location>
        <begin position="371"/>
        <end position="387"/>
    </location>
</feature>
<dbReference type="Pfam" id="PF14559">
    <property type="entry name" value="TPR_19"/>
    <property type="match status" value="1"/>
</dbReference>
<dbReference type="CDD" id="cd14014">
    <property type="entry name" value="STKc_PknB_like"/>
    <property type="match status" value="1"/>
</dbReference>
<dbReference type="Proteomes" id="UP001165089">
    <property type="component" value="Unassembled WGS sequence"/>
</dbReference>
<dbReference type="InterPro" id="IPR011990">
    <property type="entry name" value="TPR-like_helical_dom_sf"/>
</dbReference>
<reference evidence="8 9" key="1">
    <citation type="journal article" date="2023" name="Antonie Van Leeuwenhoek">
        <title>Mesoterricola silvestris gen. nov., sp. nov., Mesoterricola sediminis sp. nov., Geothrix oryzae sp. nov., Geothrix edaphica sp. nov., Geothrix rubra sp. nov., and Geothrix limicola sp. nov., six novel members of Acidobacteriota isolated from soils.</title>
        <authorList>
            <person name="Itoh H."/>
            <person name="Sugisawa Y."/>
            <person name="Mise K."/>
            <person name="Xu Z."/>
            <person name="Kuniyasu M."/>
            <person name="Ushijima N."/>
            <person name="Kawano K."/>
            <person name="Kobayashi E."/>
            <person name="Shiratori Y."/>
            <person name="Masuda Y."/>
            <person name="Senoo K."/>
        </authorList>
    </citation>
    <scope>NUCLEOTIDE SEQUENCE [LARGE SCALE GENOMIC DNA]</scope>
    <source>
        <strain evidence="8 9">Red803</strain>
    </source>
</reference>
<feature type="compositionally biased region" description="Pro residues" evidence="6">
    <location>
        <begin position="388"/>
        <end position="404"/>
    </location>
</feature>
<feature type="binding site" evidence="5">
    <location>
        <position position="37"/>
    </location>
    <ligand>
        <name>ATP</name>
        <dbReference type="ChEBI" id="CHEBI:30616"/>
    </ligand>
</feature>
<accession>A0ABQ5Q5W8</accession>
<dbReference type="InterPro" id="IPR000719">
    <property type="entry name" value="Prot_kinase_dom"/>
</dbReference>
<evidence type="ECO:0000313" key="9">
    <source>
        <dbReference type="Proteomes" id="UP001165089"/>
    </source>
</evidence>
<keyword evidence="3" id="KW-0418">Kinase</keyword>
<evidence type="ECO:0000256" key="4">
    <source>
        <dbReference type="ARBA" id="ARBA00022840"/>
    </source>
</evidence>
<dbReference type="SUPFAM" id="SSF48452">
    <property type="entry name" value="TPR-like"/>
    <property type="match status" value="1"/>
</dbReference>
<dbReference type="Gene3D" id="1.25.40.10">
    <property type="entry name" value="Tetratricopeptide repeat domain"/>
    <property type="match status" value="1"/>
</dbReference>
<proteinExistence type="predicted"/>
<dbReference type="Gene3D" id="3.30.200.20">
    <property type="entry name" value="Phosphorylase Kinase, domain 1"/>
    <property type="match status" value="1"/>
</dbReference>
<evidence type="ECO:0000256" key="1">
    <source>
        <dbReference type="ARBA" id="ARBA00022679"/>
    </source>
</evidence>
<dbReference type="PROSITE" id="PS50011">
    <property type="entry name" value="PROTEIN_KINASE_DOM"/>
    <property type="match status" value="1"/>
</dbReference>
<feature type="compositionally biased region" description="Low complexity" evidence="6">
    <location>
        <begin position="405"/>
        <end position="420"/>
    </location>
</feature>
<dbReference type="SUPFAM" id="SSF56112">
    <property type="entry name" value="Protein kinase-like (PK-like)"/>
    <property type="match status" value="1"/>
</dbReference>
<dbReference type="PANTHER" id="PTHR43289">
    <property type="entry name" value="MITOGEN-ACTIVATED PROTEIN KINASE KINASE KINASE 20-RELATED"/>
    <property type="match status" value="1"/>
</dbReference>
<dbReference type="Gene3D" id="1.10.510.10">
    <property type="entry name" value="Transferase(Phosphotransferase) domain 1"/>
    <property type="match status" value="1"/>
</dbReference>
<keyword evidence="2 5" id="KW-0547">Nucleotide-binding</keyword>
<dbReference type="PANTHER" id="PTHR43289:SF6">
    <property type="entry name" value="SERINE_THREONINE-PROTEIN KINASE NEKL-3"/>
    <property type="match status" value="1"/>
</dbReference>
<evidence type="ECO:0000256" key="2">
    <source>
        <dbReference type="ARBA" id="ARBA00022741"/>
    </source>
</evidence>
<organism evidence="8 9">
    <name type="scientific">Geothrix rubra</name>
    <dbReference type="NCBI Taxonomy" id="2927977"/>
    <lineage>
        <taxon>Bacteria</taxon>
        <taxon>Pseudomonadati</taxon>
        <taxon>Acidobacteriota</taxon>
        <taxon>Holophagae</taxon>
        <taxon>Holophagales</taxon>
        <taxon>Holophagaceae</taxon>
        <taxon>Geothrix</taxon>
    </lineage>
</organism>
<dbReference type="SMART" id="SM00220">
    <property type="entry name" value="S_TKc"/>
    <property type="match status" value="1"/>
</dbReference>
<feature type="domain" description="Protein kinase" evidence="7">
    <location>
        <begin position="8"/>
        <end position="275"/>
    </location>
</feature>
<evidence type="ECO:0000259" key="7">
    <source>
        <dbReference type="PROSITE" id="PS50011"/>
    </source>
</evidence>
<name>A0ABQ5Q5W8_9BACT</name>
<evidence type="ECO:0000256" key="6">
    <source>
        <dbReference type="SAM" id="MobiDB-lite"/>
    </source>
</evidence>
<feature type="region of interest" description="Disordered" evidence="6">
    <location>
        <begin position="314"/>
        <end position="336"/>
    </location>
</feature>
<dbReference type="Pfam" id="PF00069">
    <property type="entry name" value="Pkinase"/>
    <property type="match status" value="1"/>
</dbReference>